<sequence length="234" mass="27016">MSPEDKEIEQQAITYAKKNKTKLARQLTDKTIYAKERDPVSVFMCGSPGAGKTESSKIFLKEIGSDNVIRLDPDDLRCKFPGYNGANSYLFQRAISVIIERALDYAFQGKQSFLLDGTLSKLDIAKKNIQRCLDRKRNVLILFVYQSPAMAWEFVQAREKEEGRRILPETFIEQFLGAQEVVRELKRQFGSQIQVDLLVKNNRGHTRFYHDNVTDVESLITEKFTRIELEQLIK</sequence>
<accession>A0AB39XA98</accession>
<dbReference type="AlphaFoldDB" id="A0AB39XA98"/>
<name>A0AB39XA98_9GAMM</name>
<protein>
    <submittedName>
        <fullName evidence="4">Zeta toxin family protein</fullName>
    </submittedName>
</protein>
<evidence type="ECO:0000256" key="1">
    <source>
        <dbReference type="ARBA" id="ARBA00022741"/>
    </source>
</evidence>
<feature type="domain" description="Zeta toxin" evidence="3">
    <location>
        <begin position="26"/>
        <end position="213"/>
    </location>
</feature>
<dbReference type="Pfam" id="PF06414">
    <property type="entry name" value="Zeta_toxin"/>
    <property type="match status" value="1"/>
</dbReference>
<dbReference type="EMBL" id="CP165718">
    <property type="protein sequence ID" value="XDV10603.1"/>
    <property type="molecule type" value="Genomic_DNA"/>
</dbReference>
<evidence type="ECO:0000313" key="4">
    <source>
        <dbReference type="EMBL" id="XDV10603.1"/>
    </source>
</evidence>
<dbReference type="InterPro" id="IPR027417">
    <property type="entry name" value="P-loop_NTPase"/>
</dbReference>
<reference evidence="4" key="1">
    <citation type="submission" date="2024-07" db="EMBL/GenBank/DDBJ databases">
        <title>Whole genome sequence of bacterial strains from algal surface.</title>
        <authorList>
            <person name="Kumar P."/>
        </authorList>
    </citation>
    <scope>NUCLEOTIDE SEQUENCE</scope>
    <source>
        <strain evidence="4">PP-1MA</strain>
    </source>
</reference>
<organism evidence="4">
    <name type="scientific">Pseudidiomarina sp. PP-1MA</name>
    <dbReference type="NCBI Taxonomy" id="3237706"/>
    <lineage>
        <taxon>Bacteria</taxon>
        <taxon>Pseudomonadati</taxon>
        <taxon>Pseudomonadota</taxon>
        <taxon>Gammaproteobacteria</taxon>
        <taxon>Alteromonadales</taxon>
        <taxon>Idiomarinaceae</taxon>
        <taxon>Pseudidiomarina</taxon>
    </lineage>
</organism>
<dbReference type="RefSeq" id="WP_369744008.1">
    <property type="nucleotide sequence ID" value="NZ_CP165718.1"/>
</dbReference>
<dbReference type="GO" id="GO:0005524">
    <property type="term" value="F:ATP binding"/>
    <property type="evidence" value="ECO:0007669"/>
    <property type="project" value="UniProtKB-KW"/>
</dbReference>
<gene>
    <name evidence="4" type="ORF">AB8S08_05315</name>
</gene>
<dbReference type="Gene3D" id="3.40.50.300">
    <property type="entry name" value="P-loop containing nucleotide triphosphate hydrolases"/>
    <property type="match status" value="1"/>
</dbReference>
<dbReference type="SUPFAM" id="SSF52540">
    <property type="entry name" value="P-loop containing nucleoside triphosphate hydrolases"/>
    <property type="match status" value="1"/>
</dbReference>
<dbReference type="InterPro" id="IPR010488">
    <property type="entry name" value="Zeta_toxin_domain"/>
</dbReference>
<evidence type="ECO:0000259" key="3">
    <source>
        <dbReference type="Pfam" id="PF06414"/>
    </source>
</evidence>
<dbReference type="GO" id="GO:0016301">
    <property type="term" value="F:kinase activity"/>
    <property type="evidence" value="ECO:0007669"/>
    <property type="project" value="InterPro"/>
</dbReference>
<keyword evidence="2" id="KW-0067">ATP-binding</keyword>
<evidence type="ECO:0000256" key="2">
    <source>
        <dbReference type="ARBA" id="ARBA00022840"/>
    </source>
</evidence>
<proteinExistence type="predicted"/>
<keyword evidence="1" id="KW-0547">Nucleotide-binding</keyword>